<proteinExistence type="predicted"/>
<evidence type="ECO:0000256" key="1">
    <source>
        <dbReference type="SAM" id="MobiDB-lite"/>
    </source>
</evidence>
<dbReference type="Proteomes" id="UP000663869">
    <property type="component" value="Unassembled WGS sequence"/>
</dbReference>
<dbReference type="AlphaFoldDB" id="A0A820LGP2"/>
<evidence type="ECO:0000313" key="4">
    <source>
        <dbReference type="Proteomes" id="UP000663862"/>
    </source>
</evidence>
<name>A0A820LGP2_9BILA</name>
<dbReference type="EMBL" id="CAJOBQ010000436">
    <property type="protein sequence ID" value="CAF4354723.1"/>
    <property type="molecule type" value="Genomic_DNA"/>
</dbReference>
<feature type="compositionally biased region" description="Acidic residues" evidence="1">
    <location>
        <begin position="67"/>
        <end position="77"/>
    </location>
</feature>
<dbReference type="Proteomes" id="UP000663862">
    <property type="component" value="Unassembled WGS sequence"/>
</dbReference>
<evidence type="ECO:0000313" key="3">
    <source>
        <dbReference type="EMBL" id="CAF4354723.1"/>
    </source>
</evidence>
<gene>
    <name evidence="2" type="ORF">FME351_LOCUS10962</name>
    <name evidence="3" type="ORF">TSG867_LOCUS9792</name>
</gene>
<reference evidence="3" key="1">
    <citation type="submission" date="2021-02" db="EMBL/GenBank/DDBJ databases">
        <authorList>
            <person name="Nowell W R."/>
        </authorList>
    </citation>
    <scope>NUCLEOTIDE SEQUENCE</scope>
</reference>
<evidence type="ECO:0000313" key="2">
    <source>
        <dbReference type="EMBL" id="CAF3421583.1"/>
    </source>
</evidence>
<feature type="region of interest" description="Disordered" evidence="1">
    <location>
        <begin position="46"/>
        <end position="80"/>
    </location>
</feature>
<protein>
    <submittedName>
        <fullName evidence="3">Uncharacterized protein</fullName>
    </submittedName>
</protein>
<accession>A0A820LGP2</accession>
<organism evidence="3 4">
    <name type="scientific">Rotaria socialis</name>
    <dbReference type="NCBI Taxonomy" id="392032"/>
    <lineage>
        <taxon>Eukaryota</taxon>
        <taxon>Metazoa</taxon>
        <taxon>Spiralia</taxon>
        <taxon>Gnathifera</taxon>
        <taxon>Rotifera</taxon>
        <taxon>Eurotatoria</taxon>
        <taxon>Bdelloidea</taxon>
        <taxon>Philodinida</taxon>
        <taxon>Philodinidae</taxon>
        <taxon>Rotaria</taxon>
    </lineage>
</organism>
<dbReference type="EMBL" id="CAJNYU010001229">
    <property type="protein sequence ID" value="CAF3421583.1"/>
    <property type="molecule type" value="Genomic_DNA"/>
</dbReference>
<comment type="caution">
    <text evidence="3">The sequence shown here is derived from an EMBL/GenBank/DDBJ whole genome shotgun (WGS) entry which is preliminary data.</text>
</comment>
<sequence length="558" mass="63567">MARAFLINVPTLPELIIDNSKSSMSANARQTSIFGKQFQNQSNIGRDVNELDNDSTSINSSSSAYSDNDEGEDDDNDNTIISSRKNLRMNSRHDQIKTNLMLESDAAEFFAFSPFVDPPVVINNNNTNSNTMNKLMKKPHKIRMALKKKFQRSNSSTSEDDVYRSSQILGRVLFTKGKDEPEITVDHYQVGQEKTDDSLSNISEHRVTSLPHLSFEKRTLAKIDNIKMEHLLESPNGHNHDKKKFSYPYTDIVKPHDFDLLHVKKIVPTETLLIQHKPFRHKKIQYRTQRGLTKIGKEVHELKQSITGKSSKLSAIESSPLDGENYQSRLIKNLLGARREIAAYDRTNSLTNDCQDDNDEINNKLKEIDVNLIAQIEEHQTKSISCVHDKKKRRKQLISAPFIERQARHLVNIREKENINLYVDSRFNPAKFIDLDEEAKRFFGTNIPFTDQSPNPKSSLLSPCLSQQSSDEELPPAIEVSAGLIVTDEIKPKDIQVLVSIESENYDNDLCYQTNQEGDDAFFDCVSTLSEQTELQLLPFSNNEQAIISLDECESVEF</sequence>
<feature type="compositionally biased region" description="Low complexity" evidence="1">
    <location>
        <begin position="54"/>
        <end position="66"/>
    </location>
</feature>